<dbReference type="STRING" id="76193.A0A194RGV1"/>
<keyword evidence="9" id="KW-0539">Nucleus</keyword>
<accession>A0A194RGV1</accession>
<dbReference type="InParanoid" id="A0A194RGV1"/>
<evidence type="ECO:0000259" key="11">
    <source>
        <dbReference type="Pfam" id="PF21974"/>
    </source>
</evidence>
<evidence type="ECO:0000256" key="8">
    <source>
        <dbReference type="ARBA" id="ARBA00022884"/>
    </source>
</evidence>
<feature type="region of interest" description="Disordered" evidence="10">
    <location>
        <begin position="326"/>
        <end position="350"/>
    </location>
</feature>
<sequence>MDEVLQKLNSVLAYDDLAQIDPRSADRETLYKNWGKFGNQEERRKEILNLQKGSRNDSLDQFRGLFDRSKNIVGNPAHRNEKAAYRPNIYVAGFNKAPPTYKNVLMMSEWLVEKPEDFNENWYVVPCPKGVRVLVVSDRGITKLYGKHGQFIKEVRTALPGGNPGEYLLRSGNFSVLDAFYLEKNNTLYVLDLLAWNSQPMTNGEAQFRQFWLQTHLQEIEGLHTISKKNKIIIQLLPTVSCEKDSFNAFMMKYPHFESNYPLLDGLLFYHKLANYSAGQTPLVGWLYPYMVREVLGSDIIVNAIYETQRPLNYINQATFIREFTSHSKKKRRTRKTSTSSMETETASVKEMPSPTAIYLPIGEQWQMSSITTSGSRFLFEVRDRRSETKDDARATPEPISLEVSGNRIIVNIFTNRRSETKDDGRATPEPISLKVSGILVSETNDTSDTWVHNINPRVREHVVSALA</sequence>
<dbReference type="CDD" id="cd09232">
    <property type="entry name" value="Snurportin-1_C"/>
    <property type="match status" value="1"/>
</dbReference>
<dbReference type="GO" id="GO:0005634">
    <property type="term" value="C:nucleus"/>
    <property type="evidence" value="ECO:0007669"/>
    <property type="project" value="UniProtKB-SubCell"/>
</dbReference>
<comment type="subcellular location">
    <subcellularLocation>
        <location evidence="3">Cytoplasm</location>
    </subcellularLocation>
    <subcellularLocation>
        <location evidence="2">Nucleus</location>
    </subcellularLocation>
</comment>
<evidence type="ECO:0000256" key="6">
    <source>
        <dbReference type="ARBA" id="ARBA00022448"/>
    </source>
</evidence>
<evidence type="ECO:0000313" key="12">
    <source>
        <dbReference type="EMBL" id="KPJ16669.1"/>
    </source>
</evidence>
<dbReference type="InterPro" id="IPR047857">
    <property type="entry name" value="Snurportin1_C"/>
</dbReference>
<organism evidence="12 13">
    <name type="scientific">Papilio machaon</name>
    <name type="common">Old World swallowtail butterfly</name>
    <dbReference type="NCBI Taxonomy" id="76193"/>
    <lineage>
        <taxon>Eukaryota</taxon>
        <taxon>Metazoa</taxon>
        <taxon>Ecdysozoa</taxon>
        <taxon>Arthropoda</taxon>
        <taxon>Hexapoda</taxon>
        <taxon>Insecta</taxon>
        <taxon>Pterygota</taxon>
        <taxon>Neoptera</taxon>
        <taxon>Endopterygota</taxon>
        <taxon>Lepidoptera</taxon>
        <taxon>Glossata</taxon>
        <taxon>Ditrysia</taxon>
        <taxon>Papilionoidea</taxon>
        <taxon>Papilionidae</taxon>
        <taxon>Papilioninae</taxon>
        <taxon>Papilio</taxon>
    </lineage>
</organism>
<gene>
    <name evidence="12" type="ORF">RR48_10268</name>
</gene>
<evidence type="ECO:0000256" key="2">
    <source>
        <dbReference type="ARBA" id="ARBA00004123"/>
    </source>
</evidence>
<keyword evidence="8" id="KW-0694">RNA-binding</keyword>
<proteinExistence type="inferred from homology"/>
<evidence type="ECO:0000256" key="4">
    <source>
        <dbReference type="ARBA" id="ARBA00007540"/>
    </source>
</evidence>
<protein>
    <recommendedName>
        <fullName evidence="5">Snurportin-1</fullName>
    </recommendedName>
</protein>
<dbReference type="SUPFAM" id="SSF56091">
    <property type="entry name" value="DNA ligase/mRNA capping enzyme, catalytic domain"/>
    <property type="match status" value="1"/>
</dbReference>
<dbReference type="Gene3D" id="3.30.470.30">
    <property type="entry name" value="DNA ligase/mRNA capping enzyme"/>
    <property type="match status" value="1"/>
</dbReference>
<evidence type="ECO:0000256" key="7">
    <source>
        <dbReference type="ARBA" id="ARBA00022490"/>
    </source>
</evidence>
<comment type="function">
    <text evidence="1">Functions as an U snRNP-specific nuclear import adapter. Involved in the trimethylguanosine (m3G)-cap-dependent nuclear import of U snRNPs. Binds specifically to the terminal m3G-cap U snRNAs.</text>
</comment>
<name>A0A194RGV1_PAPMA</name>
<dbReference type="PANTHER" id="PTHR13403:SF6">
    <property type="entry name" value="SNURPORTIN-1"/>
    <property type="match status" value="1"/>
</dbReference>
<comment type="similarity">
    <text evidence="4">Belongs to the snurportin family.</text>
</comment>
<feature type="compositionally biased region" description="Basic residues" evidence="10">
    <location>
        <begin position="327"/>
        <end position="336"/>
    </location>
</feature>
<evidence type="ECO:0000313" key="13">
    <source>
        <dbReference type="Proteomes" id="UP000053240"/>
    </source>
</evidence>
<dbReference type="AlphaFoldDB" id="A0A194RGV1"/>
<evidence type="ECO:0000256" key="1">
    <source>
        <dbReference type="ARBA" id="ARBA00003975"/>
    </source>
</evidence>
<dbReference type="Proteomes" id="UP000053240">
    <property type="component" value="Unassembled WGS sequence"/>
</dbReference>
<keyword evidence="7" id="KW-0963">Cytoplasm</keyword>
<dbReference type="GO" id="GO:0005737">
    <property type="term" value="C:cytoplasm"/>
    <property type="evidence" value="ECO:0007669"/>
    <property type="project" value="UniProtKB-SubCell"/>
</dbReference>
<evidence type="ECO:0000256" key="10">
    <source>
        <dbReference type="SAM" id="MobiDB-lite"/>
    </source>
</evidence>
<reference evidence="12 13" key="1">
    <citation type="journal article" date="2015" name="Nat. Commun.">
        <title>Outbred genome sequencing and CRISPR/Cas9 gene editing in butterflies.</title>
        <authorList>
            <person name="Li X."/>
            <person name="Fan D."/>
            <person name="Zhang W."/>
            <person name="Liu G."/>
            <person name="Zhang L."/>
            <person name="Zhao L."/>
            <person name="Fang X."/>
            <person name="Chen L."/>
            <person name="Dong Y."/>
            <person name="Chen Y."/>
            <person name="Ding Y."/>
            <person name="Zhao R."/>
            <person name="Feng M."/>
            <person name="Zhu Y."/>
            <person name="Feng Y."/>
            <person name="Jiang X."/>
            <person name="Zhu D."/>
            <person name="Xiang H."/>
            <person name="Feng X."/>
            <person name="Li S."/>
            <person name="Wang J."/>
            <person name="Zhang G."/>
            <person name="Kronforst M.R."/>
            <person name="Wang W."/>
        </authorList>
    </citation>
    <scope>NUCLEOTIDE SEQUENCE [LARGE SCALE GENOMIC DNA]</scope>
    <source>
        <strain evidence="12">Ya'a_city_454_Pm</strain>
        <tissue evidence="12">Whole body</tissue>
    </source>
</reference>
<dbReference type="Pfam" id="PF21974">
    <property type="entry name" value="SPN1_m3Gcap_bd"/>
    <property type="match status" value="1"/>
</dbReference>
<dbReference type="GO" id="GO:0003723">
    <property type="term" value="F:RNA binding"/>
    <property type="evidence" value="ECO:0007669"/>
    <property type="project" value="UniProtKB-KW"/>
</dbReference>
<feature type="domain" description="Snurportin-1 m3G cap-binding" evidence="11">
    <location>
        <begin position="105"/>
        <end position="289"/>
    </location>
</feature>
<evidence type="ECO:0000256" key="3">
    <source>
        <dbReference type="ARBA" id="ARBA00004496"/>
    </source>
</evidence>
<dbReference type="EMBL" id="KQ460207">
    <property type="protein sequence ID" value="KPJ16669.1"/>
    <property type="molecule type" value="Genomic_DNA"/>
</dbReference>
<evidence type="ECO:0000256" key="5">
    <source>
        <dbReference type="ARBA" id="ARBA00016034"/>
    </source>
</evidence>
<dbReference type="InterPro" id="IPR017336">
    <property type="entry name" value="Snurportin-1"/>
</dbReference>
<keyword evidence="13" id="KW-1185">Reference proteome</keyword>
<evidence type="ECO:0000256" key="9">
    <source>
        <dbReference type="ARBA" id="ARBA00023242"/>
    </source>
</evidence>
<dbReference type="GO" id="GO:0061015">
    <property type="term" value="P:snRNA import into nucleus"/>
    <property type="evidence" value="ECO:0007669"/>
    <property type="project" value="InterPro"/>
</dbReference>
<keyword evidence="6" id="KW-0813">Transport</keyword>
<dbReference type="FunCoup" id="A0A194RGV1">
    <property type="interactions" value="786"/>
</dbReference>
<dbReference type="PANTHER" id="PTHR13403">
    <property type="entry name" value="SNURPORTIN1 RNUT1 PROTEIN RNA, U TRANSPORTER 1"/>
    <property type="match status" value="1"/>
</dbReference>